<proteinExistence type="predicted"/>
<reference evidence="4" key="1">
    <citation type="submission" date="2018-04" db="EMBL/GenBank/DDBJ databases">
        <authorList>
            <person name="Lucker S."/>
            <person name="Sakoula D."/>
        </authorList>
    </citation>
    <scope>NUCLEOTIDE SEQUENCE [LARGE SCALE GENOMIC DNA]</scope>
</reference>
<evidence type="ECO:0000313" key="3">
    <source>
        <dbReference type="EMBL" id="SPP63197.1"/>
    </source>
</evidence>
<dbReference type="AlphaFoldDB" id="A0A330L1I8"/>
<dbReference type="Pfam" id="PF05593">
    <property type="entry name" value="RHS_repeat"/>
    <property type="match status" value="1"/>
</dbReference>
<dbReference type="InterPro" id="IPR002909">
    <property type="entry name" value="IPT_dom"/>
</dbReference>
<dbReference type="Gene3D" id="2.180.10.10">
    <property type="entry name" value="RHS repeat-associated core"/>
    <property type="match status" value="1"/>
</dbReference>
<evidence type="ECO:0000256" key="1">
    <source>
        <dbReference type="SAM" id="SignalP"/>
    </source>
</evidence>
<dbReference type="Pfam" id="PF01833">
    <property type="entry name" value="TIG"/>
    <property type="match status" value="1"/>
</dbReference>
<evidence type="ECO:0000259" key="2">
    <source>
        <dbReference type="Pfam" id="PF01833"/>
    </source>
</evidence>
<gene>
    <name evidence="3" type="ORF">NITLEN_10283</name>
</gene>
<organism evidence="3 4">
    <name type="scientific">Nitrospira lenta</name>
    <dbReference type="NCBI Taxonomy" id="1436998"/>
    <lineage>
        <taxon>Bacteria</taxon>
        <taxon>Pseudomonadati</taxon>
        <taxon>Nitrospirota</taxon>
        <taxon>Nitrospiria</taxon>
        <taxon>Nitrospirales</taxon>
        <taxon>Nitrospiraceae</taxon>
        <taxon>Nitrospira</taxon>
    </lineage>
</organism>
<protein>
    <submittedName>
        <fullName evidence="3">RHS/YD repeat-containing protein (Modular protein)</fullName>
    </submittedName>
</protein>
<keyword evidence="4" id="KW-1185">Reference proteome</keyword>
<dbReference type="InterPro" id="IPR031325">
    <property type="entry name" value="RHS_repeat"/>
</dbReference>
<keyword evidence="1" id="KW-0732">Signal</keyword>
<sequence>MKQMAFSKVLMAVVCVLMLCALAPTLAVADQAQYIYDDLGRLSQVIDGQGNVATYTYDAVGNLLSITRNTGRFGAPTITALTPNTGSAGASVNVTLTGTHLTGATAVTVTTG</sequence>
<dbReference type="OrthoDB" id="9114066at2"/>
<dbReference type="InParanoid" id="A0A330L1I8"/>
<dbReference type="RefSeq" id="WP_121987765.1">
    <property type="nucleotide sequence ID" value="NZ_OUNR01000001.1"/>
</dbReference>
<feature type="chain" id="PRO_5016342905" evidence="1">
    <location>
        <begin position="30"/>
        <end position="112"/>
    </location>
</feature>
<feature type="domain" description="IPT/TIG" evidence="2">
    <location>
        <begin position="76"/>
        <end position="110"/>
    </location>
</feature>
<feature type="signal peptide" evidence="1">
    <location>
        <begin position="1"/>
        <end position="29"/>
    </location>
</feature>
<dbReference type="Proteomes" id="UP000248168">
    <property type="component" value="Unassembled WGS sequence"/>
</dbReference>
<name>A0A330L1I8_9BACT</name>
<dbReference type="NCBIfam" id="TIGR01643">
    <property type="entry name" value="YD_repeat_2x"/>
    <property type="match status" value="1"/>
</dbReference>
<accession>A0A330L1I8</accession>
<evidence type="ECO:0000313" key="4">
    <source>
        <dbReference type="Proteomes" id="UP000248168"/>
    </source>
</evidence>
<dbReference type="InterPro" id="IPR006530">
    <property type="entry name" value="YD"/>
</dbReference>
<dbReference type="EMBL" id="OUNR01000001">
    <property type="protein sequence ID" value="SPP63197.1"/>
    <property type="molecule type" value="Genomic_DNA"/>
</dbReference>